<feature type="region of interest" description="Disordered" evidence="1">
    <location>
        <begin position="1"/>
        <end position="41"/>
    </location>
</feature>
<evidence type="ECO:0000313" key="2">
    <source>
        <dbReference type="EMBL" id="ASB41160.1"/>
    </source>
</evidence>
<protein>
    <submittedName>
        <fullName evidence="2">Uncharacterized protein</fullName>
    </submittedName>
</protein>
<sequence>MQKTVRKTSRLKRGALVPSGDRQAPTEPTGETYRAGNIGRQSRPLGQIERFFFLKIRVGQEDTIMREEVQVYARETLSMGQGKQSTRPTLSDGT</sequence>
<gene>
    <name evidence="2" type="ORF">ADH66_11135</name>
</gene>
<evidence type="ECO:0000313" key="3">
    <source>
        <dbReference type="Proteomes" id="UP000196710"/>
    </source>
</evidence>
<name>A0ABM6L6T4_9FIRM</name>
<keyword evidence="3" id="KW-1185">Reference proteome</keyword>
<accession>A0ABM6L6T4</accession>
<reference evidence="3" key="1">
    <citation type="submission" date="2017-05" db="EMBL/GenBank/DDBJ databases">
        <title>Improved OligoMM genomes.</title>
        <authorList>
            <person name="Garzetti D."/>
        </authorList>
    </citation>
    <scope>NUCLEOTIDE SEQUENCE [LARGE SCALE GENOMIC DNA]</scope>
    <source>
        <strain evidence="3">KB18</strain>
    </source>
</reference>
<dbReference type="EMBL" id="CP021422">
    <property type="protein sequence ID" value="ASB41160.1"/>
    <property type="molecule type" value="Genomic_DNA"/>
</dbReference>
<feature type="compositionally biased region" description="Basic residues" evidence="1">
    <location>
        <begin position="1"/>
        <end position="13"/>
    </location>
</feature>
<dbReference type="Proteomes" id="UP000196710">
    <property type="component" value="Chromosome"/>
</dbReference>
<evidence type="ECO:0000256" key="1">
    <source>
        <dbReference type="SAM" id="MobiDB-lite"/>
    </source>
</evidence>
<proteinExistence type="predicted"/>
<organism evidence="2 3">
    <name type="scientific">Acutalibacter muris</name>
    <dbReference type="NCBI Taxonomy" id="1796620"/>
    <lineage>
        <taxon>Bacteria</taxon>
        <taxon>Bacillati</taxon>
        <taxon>Bacillota</taxon>
        <taxon>Clostridia</taxon>
        <taxon>Eubacteriales</taxon>
        <taxon>Acutalibacteraceae</taxon>
        <taxon>Acutalibacter</taxon>
    </lineage>
</organism>